<dbReference type="Pfam" id="PF19287">
    <property type="entry name" value="DUF5910"/>
    <property type="match status" value="1"/>
</dbReference>
<feature type="signal peptide" evidence="1">
    <location>
        <begin position="1"/>
        <end position="21"/>
    </location>
</feature>
<reference evidence="2 3" key="1">
    <citation type="submission" date="2017-10" db="EMBL/GenBank/DDBJ databases">
        <title>Comparative genomics in systemic dimorphic fungi from Ajellomycetaceae.</title>
        <authorList>
            <person name="Munoz J.F."/>
            <person name="Mcewen J.G."/>
            <person name="Clay O.K."/>
            <person name="Cuomo C.A."/>
        </authorList>
    </citation>
    <scope>NUCLEOTIDE SEQUENCE [LARGE SCALE GENOMIC DNA]</scope>
    <source>
        <strain evidence="2 3">UAMH7299</strain>
    </source>
</reference>
<organism evidence="2 3">
    <name type="scientific">Polytolypa hystricis (strain UAMH7299)</name>
    <dbReference type="NCBI Taxonomy" id="1447883"/>
    <lineage>
        <taxon>Eukaryota</taxon>
        <taxon>Fungi</taxon>
        <taxon>Dikarya</taxon>
        <taxon>Ascomycota</taxon>
        <taxon>Pezizomycotina</taxon>
        <taxon>Eurotiomycetes</taxon>
        <taxon>Eurotiomycetidae</taxon>
        <taxon>Onygenales</taxon>
        <taxon>Onygenales incertae sedis</taxon>
        <taxon>Polytolypa</taxon>
    </lineage>
</organism>
<accession>A0A2B7YA00</accession>
<gene>
    <name evidence="2" type="ORF">AJ80_04686</name>
</gene>
<feature type="chain" id="PRO_5012767220" evidence="1">
    <location>
        <begin position="22"/>
        <end position="198"/>
    </location>
</feature>
<evidence type="ECO:0000313" key="3">
    <source>
        <dbReference type="Proteomes" id="UP000224634"/>
    </source>
</evidence>
<comment type="caution">
    <text evidence="2">The sequence shown here is derived from an EMBL/GenBank/DDBJ whole genome shotgun (WGS) entry which is preliminary data.</text>
</comment>
<dbReference type="InterPro" id="IPR045564">
    <property type="entry name" value="DUF5910"/>
</dbReference>
<dbReference type="PROSITE" id="PS51257">
    <property type="entry name" value="PROKAR_LIPOPROTEIN"/>
    <property type="match status" value="1"/>
</dbReference>
<dbReference type="EMBL" id="PDNA01000061">
    <property type="protein sequence ID" value="PGH17863.1"/>
    <property type="molecule type" value="Genomic_DNA"/>
</dbReference>
<keyword evidence="1" id="KW-0732">Signal</keyword>
<dbReference type="OrthoDB" id="4540223at2759"/>
<evidence type="ECO:0000256" key="1">
    <source>
        <dbReference type="SAM" id="SignalP"/>
    </source>
</evidence>
<sequence>MRFTIGNLLALGLGLMSCVAASPVPLEERDQKIIIGYRTVSAEQARRYNDAGTLTDDGNRVGTQIGLGVYTTPKRGQWPGPGDAWYCVILADAGAIKRVAKAWVPERSGGTQLWSNNDAIDKYIKDLESSWNPATTLRMSIISGLGWDDLQLVIPPKLLNSNGGAMGIDASCKQNVEDLPDYTVNYDDWHDNIKGNRT</sequence>
<protein>
    <submittedName>
        <fullName evidence="2">Uncharacterized protein</fullName>
    </submittedName>
</protein>
<dbReference type="AlphaFoldDB" id="A0A2B7YA00"/>
<proteinExistence type="predicted"/>
<name>A0A2B7YA00_POLH7</name>
<dbReference type="Proteomes" id="UP000224634">
    <property type="component" value="Unassembled WGS sequence"/>
</dbReference>
<keyword evidence="3" id="KW-1185">Reference proteome</keyword>
<evidence type="ECO:0000313" key="2">
    <source>
        <dbReference type="EMBL" id="PGH17863.1"/>
    </source>
</evidence>